<dbReference type="Pfam" id="PF23357">
    <property type="entry name" value="DUF7088"/>
    <property type="match status" value="1"/>
</dbReference>
<feature type="domain" description="DUF7088" evidence="4">
    <location>
        <begin position="38"/>
        <end position="149"/>
    </location>
</feature>
<feature type="region of interest" description="Disordered" evidence="1">
    <location>
        <begin position="583"/>
        <end position="614"/>
    </location>
</feature>
<organism evidence="5">
    <name type="scientific">uncultured Desulfobacterium sp</name>
    <dbReference type="NCBI Taxonomy" id="201089"/>
    <lineage>
        <taxon>Bacteria</taxon>
        <taxon>Pseudomonadati</taxon>
        <taxon>Thermodesulfobacteriota</taxon>
        <taxon>Desulfobacteria</taxon>
        <taxon>Desulfobacterales</taxon>
        <taxon>Desulfobacteriaceae</taxon>
        <taxon>Desulfobacterium</taxon>
        <taxon>environmental samples</taxon>
    </lineage>
</organism>
<evidence type="ECO:0000259" key="4">
    <source>
        <dbReference type="Pfam" id="PF23357"/>
    </source>
</evidence>
<feature type="compositionally biased region" description="Basic and acidic residues" evidence="1">
    <location>
        <begin position="586"/>
        <end position="614"/>
    </location>
</feature>
<keyword evidence="2" id="KW-1133">Transmembrane helix</keyword>
<dbReference type="InterPro" id="IPR019196">
    <property type="entry name" value="ABC_transp_unknown"/>
</dbReference>
<keyword evidence="2" id="KW-0812">Transmembrane</keyword>
<evidence type="ECO:0000256" key="2">
    <source>
        <dbReference type="SAM" id="Phobius"/>
    </source>
</evidence>
<feature type="transmembrane region" description="Helical" evidence="2">
    <location>
        <begin position="13"/>
        <end position="32"/>
    </location>
</feature>
<gene>
    <name evidence="5" type="ORF">PITCH_A2030010</name>
</gene>
<feature type="domain" description="ABC-type uncharacterised transport system" evidence="3">
    <location>
        <begin position="333"/>
        <end position="646"/>
    </location>
</feature>
<evidence type="ECO:0000259" key="3">
    <source>
        <dbReference type="Pfam" id="PF09822"/>
    </source>
</evidence>
<feature type="transmembrane region" description="Helical" evidence="2">
    <location>
        <begin position="699"/>
        <end position="717"/>
    </location>
</feature>
<evidence type="ECO:0000256" key="1">
    <source>
        <dbReference type="SAM" id="MobiDB-lite"/>
    </source>
</evidence>
<dbReference type="InterPro" id="IPR055396">
    <property type="entry name" value="DUF7088"/>
</dbReference>
<keyword evidence="2" id="KW-0472">Membrane</keyword>
<evidence type="ECO:0000313" key="5">
    <source>
        <dbReference type="EMBL" id="SPD73866.1"/>
    </source>
</evidence>
<dbReference type="Pfam" id="PF09822">
    <property type="entry name" value="ABC_transp_aux"/>
    <property type="match status" value="1"/>
</dbReference>
<protein>
    <submittedName>
        <fullName evidence="5">Predicted ABC-type transport system, membrane protein</fullName>
    </submittedName>
</protein>
<name>A0A445MWK0_9BACT</name>
<dbReference type="EMBL" id="OJIN01000117">
    <property type="protein sequence ID" value="SPD73866.1"/>
    <property type="molecule type" value="Genomic_DNA"/>
</dbReference>
<dbReference type="AlphaFoldDB" id="A0A445MWK0"/>
<accession>A0A445MWK0</accession>
<proteinExistence type="predicted"/>
<reference evidence="5" key="1">
    <citation type="submission" date="2018-01" db="EMBL/GenBank/DDBJ databases">
        <authorList>
            <person name="Regsiter A."/>
            <person name="William W."/>
        </authorList>
    </citation>
    <scope>NUCLEOTIDE SEQUENCE</scope>
    <source>
        <strain evidence="5">TRIP AH-1</strain>
    </source>
</reference>
<sequence length="732" mass="82215">MGARQSIQGYVKFFVYMIVVVLINVAGITLFFRVDLTKNGIYSISEASKRVVSTLKEPLTIKVFFSKNLPAPHNGTERYLRDLLEEYAIHANRYFNFSFEDVRPETEEAGGGSDETKQLANSYGIYPIQLQNIEKDELKFQKAYMGLVIIHGDMIEKIPTITTTEGLEYQLTTSIQRLNNKISALLNLEDKIRIRLIMSSSLNIIAPYLRLNDLPTIPEKLKEIVTKLNTKTFDKLAFEYLDPSKDKEIESTVSQYNILSLSWPAISDDNIPAGSGSIGLIMEYGKKTISIPLVSAVRVPLFGTQYSMVDMNRMEDTLNEQIESLLEINEDLGYLADHGTPGASPASMMNPMQQDYGEITNFRTVASQSYTVRDVDLKAGDIPDTFNCLIIAGPKENFSDYELFQIDQFLMRGNNLALFLDAFNEVTPPNQEAYGYNQRPQIVPLDTGLEKLLDHYGVRIKKSYAMDENCYKQRSRTKMGGGETPIYFAPIIKNEFINHQPEFMGSIKEMIMVKASPLEIDAKRIGDNGLAATRLVSTSERSWEMSGRINLSPMMIHPPPSNEMQSLPLAYLIEGEFPSYFAGKPIPEKPQEKKESEGKDKPVDKPPVDKPGEEISKVQGAGQVITKGRRAKIFLAGSSELLKNDLIDEEGKGPNAVFVMNVLDALNNRDQIAVMRGKEQRINPLIDLAPAAKTGIKSFNIAGLPVLVVAFGLVVWARRHSRQKKIRLMFQR</sequence>